<dbReference type="InterPro" id="IPR000073">
    <property type="entry name" value="AB_hydrolase_1"/>
</dbReference>
<dbReference type="PRINTS" id="PR00111">
    <property type="entry name" value="ABHYDROLASE"/>
</dbReference>
<accession>A0A8T2N1U4</accession>
<keyword evidence="3" id="KW-0472">Membrane</keyword>
<feature type="domain" description="AB hydrolase-1" evidence="4">
    <location>
        <begin position="84"/>
        <end position="293"/>
    </location>
</feature>
<evidence type="ECO:0000259" key="4">
    <source>
        <dbReference type="Pfam" id="PF12697"/>
    </source>
</evidence>
<evidence type="ECO:0000313" key="5">
    <source>
        <dbReference type="EMBL" id="KAG9334073.1"/>
    </source>
</evidence>
<keyword evidence="6" id="KW-1185">Reference proteome</keyword>
<gene>
    <name evidence="5" type="ORF">JZ751_009165</name>
</gene>
<keyword evidence="3" id="KW-1133">Transmembrane helix</keyword>
<evidence type="ECO:0000313" key="6">
    <source>
        <dbReference type="Proteomes" id="UP000824540"/>
    </source>
</evidence>
<evidence type="ECO:0000256" key="3">
    <source>
        <dbReference type="SAM" id="Phobius"/>
    </source>
</evidence>
<evidence type="ECO:0000256" key="1">
    <source>
        <dbReference type="ARBA" id="ARBA00022801"/>
    </source>
</evidence>
<keyword evidence="1" id="KW-0378">Hydrolase</keyword>
<dbReference type="SUPFAM" id="SSF53474">
    <property type="entry name" value="alpha/beta-Hydrolases"/>
    <property type="match status" value="1"/>
</dbReference>
<dbReference type="Gene3D" id="3.40.50.1820">
    <property type="entry name" value="alpha/beta hydrolase"/>
    <property type="match status" value="1"/>
</dbReference>
<keyword evidence="3" id="KW-0812">Transmembrane</keyword>
<sequence length="311" mass="35722">MKMGKLLHRLLLFAVRLSLKMKSVLYWSLIYCLCGIFASFAVLELCWNLIIRPTKTLHWRIRESPPACLNDPSLGTHCYVRVKLREFRSEYRVVAMDMRGYGESDAPKSISSYRWDLLMQDVKDMVESLGYNRCLLVAHDWGGLLAWLFSIHYPEMVTKLIVLNCPHPSAFTARPQPQAAAPALRKVFTSRRTGVRSKSGQMTKEDLEAYLYNFSQPGALIGPINYYRNIFSSLTLRETEVKSPVLLLWGEKDAFLGQEMAEMSRPYAKAGFRLHLISGASHWLQQDQPDIVNTLIWTFLKEGEGSRSYRT</sequence>
<dbReference type="GO" id="GO:0004301">
    <property type="term" value="F:epoxide hydrolase activity"/>
    <property type="evidence" value="ECO:0007669"/>
    <property type="project" value="UniProtKB-ARBA"/>
</dbReference>
<comment type="similarity">
    <text evidence="2">Belongs to the AB hydrolase superfamily. Epoxide hydrolase family.</text>
</comment>
<reference evidence="5" key="1">
    <citation type="thesis" date="2021" institute="BYU ScholarsArchive" country="Provo, UT, USA">
        <title>Applications of and Algorithms for Genome Assembly and Genomic Analyses with an Emphasis on Marine Teleosts.</title>
        <authorList>
            <person name="Pickett B.D."/>
        </authorList>
    </citation>
    <scope>NUCLEOTIDE SEQUENCE</scope>
    <source>
        <strain evidence="5">HI-2016</strain>
    </source>
</reference>
<dbReference type="Pfam" id="PF12697">
    <property type="entry name" value="Abhydrolase_6"/>
    <property type="match status" value="1"/>
</dbReference>
<feature type="transmembrane region" description="Helical" evidence="3">
    <location>
        <begin position="28"/>
        <end position="50"/>
    </location>
</feature>
<dbReference type="Proteomes" id="UP000824540">
    <property type="component" value="Unassembled WGS sequence"/>
</dbReference>
<comment type="caution">
    <text evidence="5">The sequence shown here is derived from an EMBL/GenBank/DDBJ whole genome shotgun (WGS) entry which is preliminary data.</text>
</comment>
<protein>
    <recommendedName>
        <fullName evidence="4">AB hydrolase-1 domain-containing protein</fullName>
    </recommendedName>
</protein>
<dbReference type="OrthoDB" id="408373at2759"/>
<dbReference type="InterPro" id="IPR000639">
    <property type="entry name" value="Epox_hydrolase-like"/>
</dbReference>
<organism evidence="5 6">
    <name type="scientific">Albula glossodonta</name>
    <name type="common">roundjaw bonefish</name>
    <dbReference type="NCBI Taxonomy" id="121402"/>
    <lineage>
        <taxon>Eukaryota</taxon>
        <taxon>Metazoa</taxon>
        <taxon>Chordata</taxon>
        <taxon>Craniata</taxon>
        <taxon>Vertebrata</taxon>
        <taxon>Euteleostomi</taxon>
        <taxon>Actinopterygii</taxon>
        <taxon>Neopterygii</taxon>
        <taxon>Teleostei</taxon>
        <taxon>Albuliformes</taxon>
        <taxon>Albulidae</taxon>
        <taxon>Albula</taxon>
    </lineage>
</organism>
<evidence type="ECO:0000256" key="2">
    <source>
        <dbReference type="ARBA" id="ARBA00038334"/>
    </source>
</evidence>
<dbReference type="AlphaFoldDB" id="A0A8T2N1U4"/>
<dbReference type="PRINTS" id="PR00412">
    <property type="entry name" value="EPOXHYDRLASE"/>
</dbReference>
<dbReference type="PANTHER" id="PTHR43329">
    <property type="entry name" value="EPOXIDE HYDROLASE"/>
    <property type="match status" value="1"/>
</dbReference>
<dbReference type="InterPro" id="IPR029058">
    <property type="entry name" value="AB_hydrolase_fold"/>
</dbReference>
<dbReference type="EMBL" id="JAFBMS010000164">
    <property type="protein sequence ID" value="KAG9334073.1"/>
    <property type="molecule type" value="Genomic_DNA"/>
</dbReference>
<proteinExistence type="inferred from homology"/>
<name>A0A8T2N1U4_9TELE</name>